<gene>
    <name evidence="2" type="ORF">DWV05_05895</name>
</gene>
<dbReference type="Gene3D" id="3.40.630.30">
    <property type="match status" value="1"/>
</dbReference>
<feature type="domain" description="N-acetyltransferase" evidence="1">
    <location>
        <begin position="25"/>
        <end position="178"/>
    </location>
</feature>
<evidence type="ECO:0000313" key="3">
    <source>
        <dbReference type="Proteomes" id="UP000254492"/>
    </source>
</evidence>
<dbReference type="Pfam" id="PF00583">
    <property type="entry name" value="Acetyltransf_1"/>
    <property type="match status" value="1"/>
</dbReference>
<evidence type="ECO:0000313" key="2">
    <source>
        <dbReference type="EMBL" id="RDS59417.1"/>
    </source>
</evidence>
<dbReference type="InterPro" id="IPR016181">
    <property type="entry name" value="Acyl_CoA_acyltransferase"/>
</dbReference>
<dbReference type="InterPro" id="IPR000182">
    <property type="entry name" value="GNAT_dom"/>
</dbReference>
<reference evidence="2 3" key="1">
    <citation type="submission" date="2018-07" db="EMBL/GenBank/DDBJ databases">
        <title>Genome-based reclassification of Weissella jogaejeotgali as Weissella thailandensis.</title>
        <authorList>
            <person name="Chun J."/>
            <person name="Kim B.-Y."/>
            <person name="Kwak M.-J."/>
        </authorList>
    </citation>
    <scope>NUCLEOTIDE SEQUENCE [LARGE SCALE GENOMIC DNA]</scope>
    <source>
        <strain evidence="2 3">KCTC 3751</strain>
    </source>
</reference>
<name>A0ABX9I4C0_9LACO</name>
<proteinExistence type="predicted"/>
<dbReference type="SUPFAM" id="SSF55729">
    <property type="entry name" value="Acyl-CoA N-acyltransferases (Nat)"/>
    <property type="match status" value="1"/>
</dbReference>
<sequence length="178" mass="20215">MAIIVIIVIAVITVAFENNFEGVHMKLIPYSEQYTQQINDYVLKDDYYSKQPKIAVEQVTQHNNSLPILAFNSDTLVSFFVLDNGIKKTNYIMENNTILLKSFSTDSRYVGHGFASQTLKALPDFIKNIFPKTESVVLGVNQNNLPAIKLYKKCGFQDTGRKYLGEVGWQLIFVLPLK</sequence>
<dbReference type="Proteomes" id="UP000254492">
    <property type="component" value="Unassembled WGS sequence"/>
</dbReference>
<dbReference type="RefSeq" id="WP_115471118.1">
    <property type="nucleotide sequence ID" value="NZ_JAAXPK010000008.1"/>
</dbReference>
<dbReference type="PROSITE" id="PS51186">
    <property type="entry name" value="GNAT"/>
    <property type="match status" value="1"/>
</dbReference>
<protein>
    <submittedName>
        <fullName evidence="2">GNAT family N-acetyltransferase</fullName>
    </submittedName>
</protein>
<accession>A0ABX9I4C0</accession>
<evidence type="ECO:0000259" key="1">
    <source>
        <dbReference type="PROSITE" id="PS51186"/>
    </source>
</evidence>
<keyword evidence="3" id="KW-1185">Reference proteome</keyword>
<organism evidence="2 3">
    <name type="scientific">Weissella thailandensis</name>
    <dbReference type="NCBI Taxonomy" id="89061"/>
    <lineage>
        <taxon>Bacteria</taxon>
        <taxon>Bacillati</taxon>
        <taxon>Bacillota</taxon>
        <taxon>Bacilli</taxon>
        <taxon>Lactobacillales</taxon>
        <taxon>Lactobacillaceae</taxon>
        <taxon>Weissella</taxon>
    </lineage>
</organism>
<comment type="caution">
    <text evidence="2">The sequence shown here is derived from an EMBL/GenBank/DDBJ whole genome shotgun (WGS) entry which is preliminary data.</text>
</comment>
<dbReference type="EMBL" id="QRAY01000009">
    <property type="protein sequence ID" value="RDS59417.1"/>
    <property type="molecule type" value="Genomic_DNA"/>
</dbReference>